<feature type="transmembrane region" description="Helical" evidence="1">
    <location>
        <begin position="60"/>
        <end position="78"/>
    </location>
</feature>
<name>Q7VJY9_HELHP</name>
<evidence type="ECO:0008006" key="4">
    <source>
        <dbReference type="Google" id="ProtNLM"/>
    </source>
</evidence>
<dbReference type="HOGENOM" id="CLU_1553156_0_0_7"/>
<dbReference type="PANTHER" id="PTHR34989:SF1">
    <property type="entry name" value="PROTEIN HDED"/>
    <property type="match status" value="1"/>
</dbReference>
<keyword evidence="1" id="KW-0812">Transmembrane</keyword>
<dbReference type="STRING" id="235279.HH_0103"/>
<dbReference type="Proteomes" id="UP000002495">
    <property type="component" value="Chromosome"/>
</dbReference>
<feature type="transmembrane region" description="Helical" evidence="1">
    <location>
        <begin position="7"/>
        <end position="27"/>
    </location>
</feature>
<dbReference type="RefSeq" id="WP_011114946.1">
    <property type="nucleotide sequence ID" value="NC_004917.1"/>
</dbReference>
<keyword evidence="1" id="KW-1133">Transmembrane helix</keyword>
<organism evidence="2 3">
    <name type="scientific">Helicobacter hepaticus (strain ATCC 51449 / 3B1)</name>
    <dbReference type="NCBI Taxonomy" id="235279"/>
    <lineage>
        <taxon>Bacteria</taxon>
        <taxon>Pseudomonadati</taxon>
        <taxon>Campylobacterota</taxon>
        <taxon>Epsilonproteobacteria</taxon>
        <taxon>Campylobacterales</taxon>
        <taxon>Helicobacteraceae</taxon>
        <taxon>Helicobacter</taxon>
    </lineage>
</organism>
<dbReference type="eggNOG" id="COG3247">
    <property type="taxonomic scope" value="Bacteria"/>
</dbReference>
<gene>
    <name evidence="2" type="ordered locus">HH_0103</name>
</gene>
<accession>Q7VJY9</accession>
<dbReference type="InterPro" id="IPR005325">
    <property type="entry name" value="DUF308_memb"/>
</dbReference>
<dbReference type="Pfam" id="PF03729">
    <property type="entry name" value="DUF308"/>
    <property type="match status" value="2"/>
</dbReference>
<feature type="transmembrane region" description="Helical" evidence="1">
    <location>
        <begin position="118"/>
        <end position="137"/>
    </location>
</feature>
<feature type="transmembrane region" description="Helical" evidence="1">
    <location>
        <begin position="84"/>
        <end position="106"/>
    </location>
</feature>
<dbReference type="PANTHER" id="PTHR34989">
    <property type="entry name" value="PROTEIN HDED"/>
    <property type="match status" value="1"/>
</dbReference>
<dbReference type="GO" id="GO:0005886">
    <property type="term" value="C:plasma membrane"/>
    <property type="evidence" value="ECO:0007669"/>
    <property type="project" value="TreeGrafter"/>
</dbReference>
<keyword evidence="1" id="KW-0472">Membrane</keyword>
<protein>
    <recommendedName>
        <fullName evidence="4">DUF308 domain-containing protein</fullName>
    </recommendedName>
</protein>
<dbReference type="EMBL" id="AE017125">
    <property type="protein sequence ID" value="AAP76700.1"/>
    <property type="molecule type" value="Genomic_DNA"/>
</dbReference>
<dbReference type="KEGG" id="hhe:HH_0103"/>
<feature type="transmembrane region" description="Helical" evidence="1">
    <location>
        <begin position="33"/>
        <end position="53"/>
    </location>
</feature>
<dbReference type="InterPro" id="IPR052712">
    <property type="entry name" value="Acid_resist_chaperone_HdeD"/>
</dbReference>
<evidence type="ECO:0000313" key="2">
    <source>
        <dbReference type="EMBL" id="AAP76700.1"/>
    </source>
</evidence>
<reference evidence="2 3" key="1">
    <citation type="journal article" date="2003" name="Proc. Natl. Acad. Sci. U.S.A.">
        <title>The complete genome sequence of the carcinogenic bacterium Helicobacter hepaticus.</title>
        <authorList>
            <person name="Suerbaum S."/>
            <person name="Josenhans C."/>
            <person name="Sterzenbach T."/>
            <person name="Drescher B."/>
            <person name="Brandt P."/>
            <person name="Bell M."/>
            <person name="Droege M."/>
            <person name="Fartmann B."/>
            <person name="Fischer H.-P."/>
            <person name="Ge Z."/>
            <person name="Hoerster A."/>
            <person name="Holland R."/>
            <person name="Klein K."/>
            <person name="Koenig J."/>
            <person name="Macko L."/>
            <person name="Mendz G.L."/>
            <person name="Nyakatura G."/>
            <person name="Schauer D.B."/>
            <person name="Shen Z."/>
            <person name="Weber J."/>
            <person name="Frosch M."/>
            <person name="Fox J.G."/>
        </authorList>
    </citation>
    <scope>NUCLEOTIDE SEQUENCE [LARGE SCALE GENOMIC DNA]</scope>
    <source>
        <strain evidence="3">ATCC 51449 / 3B1</strain>
    </source>
</reference>
<keyword evidence="3" id="KW-1185">Reference proteome</keyword>
<proteinExistence type="predicted"/>
<sequence length="172" mass="19324">MRSNRILWFILSLALIVLGIICIANPLHTMTFLAYFVGFIMFISGVGGIFYFFTSRYMMMLLDGVISCAFGLVLLFGGEEITQNFVPLFIALWLILKGALWLIHAWKLSRIVYSNTNTSITFIGGFYILFGVLFVLFPEILATLISLILGIILILSGGIGLYFWNTLRKTGI</sequence>
<dbReference type="AlphaFoldDB" id="Q7VJY9"/>
<dbReference type="OrthoDB" id="5325351at2"/>
<evidence type="ECO:0000313" key="3">
    <source>
        <dbReference type="Proteomes" id="UP000002495"/>
    </source>
</evidence>
<evidence type="ECO:0000256" key="1">
    <source>
        <dbReference type="SAM" id="Phobius"/>
    </source>
</evidence>
<feature type="transmembrane region" description="Helical" evidence="1">
    <location>
        <begin position="143"/>
        <end position="164"/>
    </location>
</feature>